<feature type="compositionally biased region" description="Low complexity" evidence="4">
    <location>
        <begin position="636"/>
        <end position="645"/>
    </location>
</feature>
<dbReference type="Gene3D" id="3.30.70.330">
    <property type="match status" value="1"/>
</dbReference>
<evidence type="ECO:0000256" key="3">
    <source>
        <dbReference type="SAM" id="Coils"/>
    </source>
</evidence>
<sequence>MDFNYSNLEKMLPLLGSIPGGNTLNNNQNFINQLAAAISTAVGAVNAVSTNPSRNNMAVTTNMRDRTPEPPPAPTFTLNSPTTVKPNRGTAPMDIETESEATSIPANASHNGTTTVHTAADLNLPVDKLTMSVHGANMFMNGFIPPAGTAGGITANPYLFFPSAAPTNAASTSAAAVATSAANQMFVDPTAMLAAMQQMQQNYAASFVGTLPNNENCVNGQAGSANAPVNSMKEVIKTKNTILFPPNPNAPPPTTRERPPGCRTVFVGGLPENCTEDLVREIFESCGEITTLRTSKKNFCHIRYRHEASVDRAIYLSGYRMRISNSSEPSNFGRLHVDYAQARDDLYDFECKQRQLQREQRHKERLSIDRTRSQSPPPIPHYSDHEASMVAEHLRSGETFVKAVQTIAIWLERGDCTKRNANMFYSMIQSTHAHVRRLHTDKQQLEDDLRKARESYRKQMLTMSAQFTQIEKVFSAASHKKVWDHFTKAQRKNIDQWKKLALELRSVQIEDDEMEMSDDDRNYQGSSAKRTRYDAESLKEENDSLRCQLEALRSEMSHVRTDIKYDNDYREKQIKVLQETIRNMQTQLMQTKMREQKDNKTIEQLERKLKEAGVKQLLLKTRIKETTNKRRDRESSSINSETSEILIDETEDINVDDEDDNDVEEVAVEDSTRNKPKDSTKSKRERDNTENSTNADKTNHIQIIDIDGYKSDDEVNIIEDQNDVVEIHETDDDEKVTNQSEKTDEKTSEEAAHDNRSEMKETAATVQKTIEIPPLGDSVETKDASYDISPTDKMKVHLSEESKGIELKFLPFVEAQIIALVAAYLIVQPFGVSTESICIYLRQYMKRLDLQVPALEQILANYTNLFKLEHPAEEGCNSDPKPQWKFCGFTAADGETGGNVRDNAKDEE</sequence>
<accession>A0A0K8V8J3</accession>
<dbReference type="InterPro" id="IPR035979">
    <property type="entry name" value="RBD_domain_sf"/>
</dbReference>
<dbReference type="GO" id="GO:0007624">
    <property type="term" value="P:ultradian rhythm"/>
    <property type="evidence" value="ECO:0007669"/>
    <property type="project" value="InterPro"/>
</dbReference>
<dbReference type="Pfam" id="PF23267">
    <property type="entry name" value="ENOX1"/>
    <property type="match status" value="1"/>
</dbReference>
<dbReference type="InterPro" id="IPR000504">
    <property type="entry name" value="RRM_dom"/>
</dbReference>
<feature type="region of interest" description="Disordered" evidence="4">
    <location>
        <begin position="627"/>
        <end position="696"/>
    </location>
</feature>
<feature type="region of interest" description="Disordered" evidence="4">
    <location>
        <begin position="723"/>
        <end position="758"/>
    </location>
</feature>
<feature type="coiled-coil region" evidence="3">
    <location>
        <begin position="435"/>
        <end position="462"/>
    </location>
</feature>
<dbReference type="InterPro" id="IPR012677">
    <property type="entry name" value="Nucleotide-bd_a/b_plait_sf"/>
</dbReference>
<dbReference type="PANTHER" id="PTHR16001">
    <property type="entry name" value="ECTO-NOX DISULFIDE-THIOL EXCHANGER"/>
    <property type="match status" value="1"/>
</dbReference>
<feature type="compositionally biased region" description="Acidic residues" evidence="4">
    <location>
        <begin position="646"/>
        <end position="668"/>
    </location>
</feature>
<dbReference type="InterPro" id="IPR056611">
    <property type="entry name" value="ENOX1/2_dom"/>
</dbReference>
<proteinExistence type="predicted"/>
<dbReference type="AlphaFoldDB" id="A0A0K8V8J3"/>
<keyword evidence="3" id="KW-0175">Coiled coil</keyword>
<name>A0A0K8V8J3_BACLA</name>
<dbReference type="GO" id="GO:0009897">
    <property type="term" value="C:external side of plasma membrane"/>
    <property type="evidence" value="ECO:0007669"/>
    <property type="project" value="InterPro"/>
</dbReference>
<protein>
    <submittedName>
        <fullName evidence="6">Ecto-NOX disulfide-thiol exchanger 1</fullName>
    </submittedName>
</protein>
<dbReference type="EMBL" id="GDHF01017118">
    <property type="protein sequence ID" value="JAI35196.1"/>
    <property type="molecule type" value="Transcribed_RNA"/>
</dbReference>
<dbReference type="SMART" id="SM00360">
    <property type="entry name" value="RRM"/>
    <property type="match status" value="1"/>
</dbReference>
<feature type="compositionally biased region" description="Basic and acidic residues" evidence="4">
    <location>
        <begin position="358"/>
        <end position="372"/>
    </location>
</feature>
<feature type="region of interest" description="Disordered" evidence="4">
    <location>
        <begin position="63"/>
        <end position="92"/>
    </location>
</feature>
<feature type="compositionally biased region" description="Acidic residues" evidence="4">
    <location>
        <begin position="723"/>
        <end position="734"/>
    </location>
</feature>
<dbReference type="GO" id="GO:0003723">
    <property type="term" value="F:RNA binding"/>
    <property type="evidence" value="ECO:0007669"/>
    <property type="project" value="UniProtKB-UniRule"/>
</dbReference>
<evidence type="ECO:0000259" key="5">
    <source>
        <dbReference type="PROSITE" id="PS50102"/>
    </source>
</evidence>
<evidence type="ECO:0000313" key="6">
    <source>
        <dbReference type="EMBL" id="JAI35196.1"/>
    </source>
</evidence>
<keyword evidence="1 2" id="KW-0694">RNA-binding</keyword>
<dbReference type="PANTHER" id="PTHR16001:SF4">
    <property type="entry name" value="ECTO-NOX DISULFIDE-THIOL EXCHANGER 1-LIKE PROTEIN"/>
    <property type="match status" value="1"/>
</dbReference>
<dbReference type="GO" id="GO:0016491">
    <property type="term" value="F:oxidoreductase activity"/>
    <property type="evidence" value="ECO:0007669"/>
    <property type="project" value="InterPro"/>
</dbReference>
<feature type="compositionally biased region" description="Basic and acidic residues" evidence="4">
    <location>
        <begin position="741"/>
        <end position="758"/>
    </location>
</feature>
<feature type="region of interest" description="Disordered" evidence="4">
    <location>
        <begin position="515"/>
        <end position="536"/>
    </location>
</feature>
<evidence type="ECO:0000256" key="4">
    <source>
        <dbReference type="SAM" id="MobiDB-lite"/>
    </source>
</evidence>
<feature type="compositionally biased region" description="Basic and acidic residues" evidence="4">
    <location>
        <begin position="670"/>
        <end position="689"/>
    </location>
</feature>
<feature type="domain" description="RRM" evidence="5">
    <location>
        <begin position="263"/>
        <end position="342"/>
    </location>
</feature>
<feature type="region of interest" description="Disordered" evidence="4">
    <location>
        <begin position="358"/>
        <end position="381"/>
    </location>
</feature>
<dbReference type="SUPFAM" id="SSF54928">
    <property type="entry name" value="RNA-binding domain, RBD"/>
    <property type="match status" value="1"/>
</dbReference>
<dbReference type="PROSITE" id="PS50102">
    <property type="entry name" value="RRM"/>
    <property type="match status" value="1"/>
</dbReference>
<gene>
    <name evidence="6" type="primary">ENOX1_1</name>
    <name evidence="6" type="ORF">c0_g1_i1</name>
</gene>
<evidence type="ECO:0000256" key="2">
    <source>
        <dbReference type="PROSITE-ProRule" id="PRU00176"/>
    </source>
</evidence>
<organism evidence="6">
    <name type="scientific">Bactrocera latifrons</name>
    <name type="common">Malaysian fruit fly</name>
    <name type="synonym">Chaetodacus latifrons</name>
    <dbReference type="NCBI Taxonomy" id="174628"/>
    <lineage>
        <taxon>Eukaryota</taxon>
        <taxon>Metazoa</taxon>
        <taxon>Ecdysozoa</taxon>
        <taxon>Arthropoda</taxon>
        <taxon>Hexapoda</taxon>
        <taxon>Insecta</taxon>
        <taxon>Pterygota</taxon>
        <taxon>Neoptera</taxon>
        <taxon>Endopterygota</taxon>
        <taxon>Diptera</taxon>
        <taxon>Brachycera</taxon>
        <taxon>Muscomorpha</taxon>
        <taxon>Tephritoidea</taxon>
        <taxon>Tephritidae</taxon>
        <taxon>Bactrocera</taxon>
        <taxon>Bactrocera</taxon>
    </lineage>
</organism>
<reference evidence="6" key="1">
    <citation type="submission" date="2015-06" db="EMBL/GenBank/DDBJ databases">
        <authorList>
            <person name="Hoefler B.C."/>
            <person name="Straight P.D."/>
        </authorList>
    </citation>
    <scope>NUCLEOTIDE SEQUENCE</scope>
</reference>
<dbReference type="FunFam" id="3.30.70.330:FF:000485">
    <property type="entry name" value="Uncharacterized protein, isoform B"/>
    <property type="match status" value="1"/>
</dbReference>
<dbReference type="InterPro" id="IPR038876">
    <property type="entry name" value="ENOX"/>
</dbReference>
<feature type="compositionally biased region" description="Polar residues" evidence="4">
    <location>
        <begin position="76"/>
        <end position="85"/>
    </location>
</feature>
<evidence type="ECO:0000256" key="1">
    <source>
        <dbReference type="ARBA" id="ARBA00022884"/>
    </source>
</evidence>
<dbReference type="OrthoDB" id="10039782at2759"/>
<dbReference type="Pfam" id="PF00076">
    <property type="entry name" value="RRM_1"/>
    <property type="match status" value="1"/>
</dbReference>